<name>A0A1Y1UKV3_9TREE</name>
<dbReference type="GO" id="GO:0005829">
    <property type="term" value="C:cytosol"/>
    <property type="evidence" value="ECO:0007669"/>
    <property type="project" value="TreeGrafter"/>
</dbReference>
<dbReference type="PANTHER" id="PTHR15641:SF1">
    <property type="entry name" value="ELONGATOR COMPLEX PROTEIN 5"/>
    <property type="match status" value="1"/>
</dbReference>
<evidence type="ECO:0000256" key="2">
    <source>
        <dbReference type="ARBA" id="ARBA00004496"/>
    </source>
</evidence>
<evidence type="ECO:0000256" key="6">
    <source>
        <dbReference type="ARBA" id="ARBA00022490"/>
    </source>
</evidence>
<dbReference type="STRING" id="4999.A0A1Y1UKV3"/>
<feature type="region of interest" description="Disordered" evidence="9">
    <location>
        <begin position="287"/>
        <end position="354"/>
    </location>
</feature>
<proteinExistence type="inferred from homology"/>
<comment type="pathway">
    <text evidence="3">tRNA modification; 5-methoxycarbonylmethyl-2-thiouridine-tRNA biosynthesis.</text>
</comment>
<comment type="caution">
    <text evidence="10">The sequence shown here is derived from an EMBL/GenBank/DDBJ whole genome shotgun (WGS) entry which is preliminary data.</text>
</comment>
<evidence type="ECO:0000256" key="9">
    <source>
        <dbReference type="SAM" id="MobiDB-lite"/>
    </source>
</evidence>
<comment type="similarity">
    <text evidence="4">Belongs to the ELP5 family.</text>
</comment>
<dbReference type="UniPathway" id="UPA00988"/>
<dbReference type="Pfam" id="PF10483">
    <property type="entry name" value="Elong_Iki1"/>
    <property type="match status" value="1"/>
</dbReference>
<evidence type="ECO:0000256" key="1">
    <source>
        <dbReference type="ARBA" id="ARBA00004123"/>
    </source>
</evidence>
<organism evidence="10 11">
    <name type="scientific">Kockovaella imperatae</name>
    <dbReference type="NCBI Taxonomy" id="4999"/>
    <lineage>
        <taxon>Eukaryota</taxon>
        <taxon>Fungi</taxon>
        <taxon>Dikarya</taxon>
        <taxon>Basidiomycota</taxon>
        <taxon>Agaricomycotina</taxon>
        <taxon>Tremellomycetes</taxon>
        <taxon>Tremellales</taxon>
        <taxon>Cuniculitremaceae</taxon>
        <taxon>Kockovaella</taxon>
    </lineage>
</organism>
<evidence type="ECO:0000256" key="3">
    <source>
        <dbReference type="ARBA" id="ARBA00005043"/>
    </source>
</evidence>
<keyword evidence="11" id="KW-1185">Reference proteome</keyword>
<comment type="subcellular location">
    <subcellularLocation>
        <location evidence="2">Cytoplasm</location>
    </subcellularLocation>
    <subcellularLocation>
        <location evidence="1">Nucleus</location>
    </subcellularLocation>
</comment>
<dbReference type="PANTHER" id="PTHR15641">
    <property type="entry name" value="ELONGATOR COMPLEX PROTEIN 5"/>
    <property type="match status" value="1"/>
</dbReference>
<accession>A0A1Y1UKV3</accession>
<evidence type="ECO:0000256" key="7">
    <source>
        <dbReference type="ARBA" id="ARBA00022694"/>
    </source>
</evidence>
<dbReference type="Proteomes" id="UP000193218">
    <property type="component" value="Unassembled WGS sequence"/>
</dbReference>
<dbReference type="GO" id="GO:0033588">
    <property type="term" value="C:elongator holoenzyme complex"/>
    <property type="evidence" value="ECO:0007669"/>
    <property type="project" value="InterPro"/>
</dbReference>
<dbReference type="InterPro" id="IPR019519">
    <property type="entry name" value="Elp5"/>
</dbReference>
<evidence type="ECO:0000313" key="10">
    <source>
        <dbReference type="EMBL" id="ORX38683.1"/>
    </source>
</evidence>
<dbReference type="GO" id="GO:0005634">
    <property type="term" value="C:nucleus"/>
    <property type="evidence" value="ECO:0007669"/>
    <property type="project" value="UniProtKB-SubCell"/>
</dbReference>
<feature type="compositionally biased region" description="Polar residues" evidence="9">
    <location>
        <begin position="303"/>
        <end position="317"/>
    </location>
</feature>
<evidence type="ECO:0000256" key="8">
    <source>
        <dbReference type="ARBA" id="ARBA00023242"/>
    </source>
</evidence>
<dbReference type="GO" id="GO:0002098">
    <property type="term" value="P:tRNA wobble uridine modification"/>
    <property type="evidence" value="ECO:0007669"/>
    <property type="project" value="InterPro"/>
</dbReference>
<keyword evidence="7" id="KW-0819">tRNA processing</keyword>
<dbReference type="AlphaFoldDB" id="A0A1Y1UKV3"/>
<protein>
    <recommendedName>
        <fullName evidence="5">Elongator complex protein 5</fullName>
    </recommendedName>
</protein>
<gene>
    <name evidence="10" type="ORF">BD324DRAFT_621923</name>
</gene>
<dbReference type="GeneID" id="33557232"/>
<dbReference type="GO" id="GO:0000049">
    <property type="term" value="F:tRNA binding"/>
    <property type="evidence" value="ECO:0007669"/>
    <property type="project" value="TreeGrafter"/>
</dbReference>
<dbReference type="RefSeq" id="XP_021872605.1">
    <property type="nucleotide sequence ID" value="XM_022015423.1"/>
</dbReference>
<evidence type="ECO:0000256" key="5">
    <source>
        <dbReference type="ARBA" id="ARBA00020264"/>
    </source>
</evidence>
<sequence length="354" mass="38459">MAEHSTLEAILGGTQVPHQPLLIITDSAVFSGLAVFKESLRRALRMRGPVVLVTALHKPSLLQQQPSPEFDSANLTTVDLTGEVPGLTLDESGPSFSKRILEASKPESQIFIDAIGVLAEDYSPLEAIRLISSILTQAKSPGRLTLLLPYASTILQTLIHPSFSPTLSLLTILNPRVVEFLSKSYLQPVSSSPPFWMILERAKERRTPEQLAYNGEEGVEVGDWTRSKSGAVVQVLVRKATGGIKGISRTLASISAQNHTSNSSSREELVAGPVDSVVDIKPFAAPTSASSLGRSARVDRPAQTPTEMNLPFNLSLTDEQRRRRGQVPLPYAHEGEGADLMEYGDDEDEDDEEI</sequence>
<reference evidence="10 11" key="1">
    <citation type="submission" date="2017-03" db="EMBL/GenBank/DDBJ databases">
        <title>Widespread Adenine N6-methylation of Active Genes in Fungi.</title>
        <authorList>
            <consortium name="DOE Joint Genome Institute"/>
            <person name="Mondo S.J."/>
            <person name="Dannebaum R.O."/>
            <person name="Kuo R.C."/>
            <person name="Louie K.B."/>
            <person name="Bewick A.J."/>
            <person name="Labutti K."/>
            <person name="Haridas S."/>
            <person name="Kuo A."/>
            <person name="Salamov A."/>
            <person name="Ahrendt S.R."/>
            <person name="Lau R."/>
            <person name="Bowen B.P."/>
            <person name="Lipzen A."/>
            <person name="Sullivan W."/>
            <person name="Andreopoulos W.B."/>
            <person name="Clum A."/>
            <person name="Lindquist E."/>
            <person name="Daum C."/>
            <person name="Northen T.R."/>
            <person name="Ramamoorthy G."/>
            <person name="Schmitz R.J."/>
            <person name="Gryganskyi A."/>
            <person name="Culley D."/>
            <person name="Magnuson J."/>
            <person name="James T.Y."/>
            <person name="O'Malley M.A."/>
            <person name="Stajich J.E."/>
            <person name="Spatafora J.W."/>
            <person name="Visel A."/>
            <person name="Grigoriev I.V."/>
        </authorList>
    </citation>
    <scope>NUCLEOTIDE SEQUENCE [LARGE SCALE GENOMIC DNA]</scope>
    <source>
        <strain evidence="10 11">NRRL Y-17943</strain>
    </source>
</reference>
<keyword evidence="6" id="KW-0963">Cytoplasm</keyword>
<evidence type="ECO:0000256" key="4">
    <source>
        <dbReference type="ARBA" id="ARBA00009567"/>
    </source>
</evidence>
<dbReference type="InParanoid" id="A0A1Y1UKV3"/>
<dbReference type="OrthoDB" id="166907at2759"/>
<dbReference type="EMBL" id="NBSH01000004">
    <property type="protein sequence ID" value="ORX38683.1"/>
    <property type="molecule type" value="Genomic_DNA"/>
</dbReference>
<feature type="compositionally biased region" description="Acidic residues" evidence="9">
    <location>
        <begin position="337"/>
        <end position="354"/>
    </location>
</feature>
<keyword evidence="8" id="KW-0539">Nucleus</keyword>
<evidence type="ECO:0000313" key="11">
    <source>
        <dbReference type="Proteomes" id="UP000193218"/>
    </source>
</evidence>